<organism evidence="3 4">
    <name type="scientific">Aliidiomarina sedimenti</name>
    <dbReference type="NCBI Taxonomy" id="1933879"/>
    <lineage>
        <taxon>Bacteria</taxon>
        <taxon>Pseudomonadati</taxon>
        <taxon>Pseudomonadota</taxon>
        <taxon>Gammaproteobacteria</taxon>
        <taxon>Alteromonadales</taxon>
        <taxon>Idiomarinaceae</taxon>
        <taxon>Aliidiomarina</taxon>
    </lineage>
</organism>
<feature type="signal peptide" evidence="1">
    <location>
        <begin position="1"/>
        <end position="31"/>
    </location>
</feature>
<evidence type="ECO:0000256" key="1">
    <source>
        <dbReference type="SAM" id="SignalP"/>
    </source>
</evidence>
<protein>
    <submittedName>
        <fullName evidence="3">SCPU domain-containing protein</fullName>
    </submittedName>
</protein>
<dbReference type="InterPro" id="IPR053167">
    <property type="entry name" value="Spore_coat_component"/>
</dbReference>
<dbReference type="SMART" id="SM00972">
    <property type="entry name" value="SCPU"/>
    <property type="match status" value="1"/>
</dbReference>
<feature type="chain" id="PRO_5046681177" evidence="1">
    <location>
        <begin position="32"/>
        <end position="153"/>
    </location>
</feature>
<dbReference type="Proteomes" id="UP000287410">
    <property type="component" value="Unassembled WGS sequence"/>
</dbReference>
<name>A0ABY0BUX5_9GAMM</name>
<keyword evidence="1" id="KW-0732">Signal</keyword>
<feature type="domain" description="Spore coat protein U/FanG" evidence="2">
    <location>
        <begin position="21"/>
        <end position="150"/>
    </location>
</feature>
<comment type="caution">
    <text evidence="3">The sequence shown here is derived from an EMBL/GenBank/DDBJ whole genome shotgun (WGS) entry which is preliminary data.</text>
</comment>
<sequence>MVLIKVPTMTTKQCTALASLACLLVSAPALADCTISAEGLSFGQYDVFDESPTEGVGNLTVSCTPSTSYTVLLSAGTGSYTERYLTGDQSTLIYNLYIDAAYSQVWGDGSGVSTVVSGTTDGAANHDLYGRIPARQNVTPGLYTDTITVTVEF</sequence>
<keyword evidence="4" id="KW-1185">Reference proteome</keyword>
<accession>A0ABY0BUX5</accession>
<gene>
    <name evidence="3" type="ORF">CWE12_12740</name>
</gene>
<dbReference type="EMBL" id="PIPN01000006">
    <property type="protein sequence ID" value="RUO28082.1"/>
    <property type="molecule type" value="Genomic_DNA"/>
</dbReference>
<proteinExistence type="predicted"/>
<reference evidence="3 4" key="1">
    <citation type="journal article" date="2018" name="Front. Microbiol.">
        <title>Genome-Based Analysis Reveals the Taxonomy and Diversity of the Family Idiomarinaceae.</title>
        <authorList>
            <person name="Liu Y."/>
            <person name="Lai Q."/>
            <person name="Shao Z."/>
        </authorList>
    </citation>
    <scope>NUCLEOTIDE SEQUENCE [LARGE SCALE GENOMIC DNA]</scope>
    <source>
        <strain evidence="3 4">GBSy1</strain>
    </source>
</reference>
<evidence type="ECO:0000313" key="3">
    <source>
        <dbReference type="EMBL" id="RUO28082.1"/>
    </source>
</evidence>
<dbReference type="InterPro" id="IPR007893">
    <property type="entry name" value="Spore_coat_U/FanG"/>
</dbReference>
<evidence type="ECO:0000313" key="4">
    <source>
        <dbReference type="Proteomes" id="UP000287410"/>
    </source>
</evidence>
<evidence type="ECO:0000259" key="2">
    <source>
        <dbReference type="Pfam" id="PF05229"/>
    </source>
</evidence>
<dbReference type="PANTHER" id="PTHR37089">
    <property type="entry name" value="PROTEIN U-RELATED"/>
    <property type="match status" value="1"/>
</dbReference>
<dbReference type="Pfam" id="PF05229">
    <property type="entry name" value="SCPU"/>
    <property type="match status" value="1"/>
</dbReference>